<dbReference type="EMBL" id="CP066681">
    <property type="protein sequence ID" value="QQG35323.1"/>
    <property type="molecule type" value="Genomic_DNA"/>
</dbReference>
<organism evidence="2 3">
    <name type="scientific">Micavibrio aeruginosavorus</name>
    <dbReference type="NCBI Taxonomy" id="349221"/>
    <lineage>
        <taxon>Bacteria</taxon>
        <taxon>Pseudomonadati</taxon>
        <taxon>Bdellovibrionota</taxon>
        <taxon>Bdellovibrionia</taxon>
        <taxon>Bdellovibrionales</taxon>
        <taxon>Pseudobdellovibrionaceae</taxon>
        <taxon>Micavibrio</taxon>
    </lineage>
</organism>
<protein>
    <submittedName>
        <fullName evidence="2">DUF1467 family protein</fullName>
    </submittedName>
</protein>
<dbReference type="Proteomes" id="UP000595362">
    <property type="component" value="Chromosome"/>
</dbReference>
<evidence type="ECO:0000256" key="1">
    <source>
        <dbReference type="SAM" id="Phobius"/>
    </source>
</evidence>
<proteinExistence type="predicted"/>
<gene>
    <name evidence="2" type="ORF">HYS17_07135</name>
</gene>
<accession>A0A7T5R0L9</accession>
<reference evidence="2 3" key="1">
    <citation type="submission" date="2020-07" db="EMBL/GenBank/DDBJ databases">
        <title>Huge and variable diversity of episymbiotic CPR bacteria and DPANN archaea in groundwater ecosystems.</title>
        <authorList>
            <person name="He C.Y."/>
            <person name="Keren R."/>
            <person name="Whittaker M."/>
            <person name="Farag I.F."/>
            <person name="Doudna J."/>
            <person name="Cate J.H.D."/>
            <person name="Banfield J.F."/>
        </authorList>
    </citation>
    <scope>NUCLEOTIDE SEQUENCE [LARGE SCALE GENOMIC DNA]</scope>
    <source>
        <strain evidence="2">NC_groundwater_70_Ag_B-0.1um_54_66</strain>
    </source>
</reference>
<keyword evidence="1" id="KW-0472">Membrane</keyword>
<keyword evidence="1" id="KW-0812">Transmembrane</keyword>
<sequence length="88" mass="9854">MSWVSGIFVYFITYWTILFAILPWGNHADPNPAIGHAPSAPANPRLKQKFIATAIVSAIIWLVIFALVKVEVISFHDAARQMSVEMKQ</sequence>
<keyword evidence="1" id="KW-1133">Transmembrane helix</keyword>
<dbReference type="InterPro" id="IPR009935">
    <property type="entry name" value="DUF1467"/>
</dbReference>
<feature type="transmembrane region" description="Helical" evidence="1">
    <location>
        <begin position="7"/>
        <end position="25"/>
    </location>
</feature>
<dbReference type="AlphaFoldDB" id="A0A7T5R0L9"/>
<evidence type="ECO:0000313" key="3">
    <source>
        <dbReference type="Proteomes" id="UP000595362"/>
    </source>
</evidence>
<evidence type="ECO:0000313" key="2">
    <source>
        <dbReference type="EMBL" id="QQG35323.1"/>
    </source>
</evidence>
<feature type="transmembrane region" description="Helical" evidence="1">
    <location>
        <begin position="50"/>
        <end position="72"/>
    </location>
</feature>
<dbReference type="Pfam" id="PF07330">
    <property type="entry name" value="DUF1467"/>
    <property type="match status" value="1"/>
</dbReference>
<name>A0A7T5R0L9_9BACT</name>